<accession>A0A0S4KSF4</accession>
<dbReference type="GO" id="GO:0005524">
    <property type="term" value="F:ATP binding"/>
    <property type="evidence" value="ECO:0007669"/>
    <property type="project" value="UniProtKB-UniRule"/>
</dbReference>
<dbReference type="EMBL" id="LN885086">
    <property type="protein sequence ID" value="CUQ67379.1"/>
    <property type="molecule type" value="Genomic_DNA"/>
</dbReference>
<keyword evidence="1" id="KW-0547">Nucleotide-binding</keyword>
<sequence length="395" mass="44526">MNILVTDGETRPSLAIVRSLGSRGHRLFVGAKSQPSLAQVSRYCHQRFTYPDPVTNVIGFIEAVQHVIRRERIDVVLPVTEITTALIVQKKSEIEGCCRVPFPPATIFNYAADKAKVLALAEKLSIPIPISVVLDRVGANPPWPEGLRYPVVIKPHRSRIYVNGQWRSTSVTYADNEEELNVILSGKDAWEYPLLLQERIVGPGIGVFLCYQRGRCVAQFSHRRLREKPPSGGVSVLCESVQIPTQALRHAKILLDELQWEGVAMVEFKLDSADQKYKLMEINGRFWGSLQLAIDAGVDFPDLLIQTLGNEPLRPIETYRIGVKSRWLMGDLDALLMRLLKNEAELHLPPGYPGKIESIFRFVGSWGQNVCSEVFRLSDVKPGLHEIKRWFFSHA</sequence>
<name>A0A0S4KSF4_9BACT</name>
<dbReference type="OrthoDB" id="5372487at2"/>
<dbReference type="PROSITE" id="PS50975">
    <property type="entry name" value="ATP_GRASP"/>
    <property type="match status" value="1"/>
</dbReference>
<dbReference type="Gene3D" id="3.30.470.20">
    <property type="entry name" value="ATP-grasp fold, B domain"/>
    <property type="match status" value="1"/>
</dbReference>
<keyword evidence="1" id="KW-0067">ATP-binding</keyword>
<dbReference type="AlphaFoldDB" id="A0A0S4KSF4"/>
<evidence type="ECO:0000256" key="1">
    <source>
        <dbReference type="PROSITE-ProRule" id="PRU00409"/>
    </source>
</evidence>
<organism evidence="3 4">
    <name type="scientific">Candidatus Nitrospira inopinata</name>
    <dbReference type="NCBI Taxonomy" id="1715989"/>
    <lineage>
        <taxon>Bacteria</taxon>
        <taxon>Pseudomonadati</taxon>
        <taxon>Nitrospirota</taxon>
        <taxon>Nitrospiria</taxon>
        <taxon>Nitrospirales</taxon>
        <taxon>Nitrospiraceae</taxon>
        <taxon>Nitrospira</taxon>
    </lineage>
</organism>
<dbReference type="GO" id="GO:0046872">
    <property type="term" value="F:metal ion binding"/>
    <property type="evidence" value="ECO:0007669"/>
    <property type="project" value="InterPro"/>
</dbReference>
<dbReference type="RefSeq" id="WP_158023374.1">
    <property type="nucleotide sequence ID" value="NZ_LN885086.1"/>
</dbReference>
<reference evidence="4" key="1">
    <citation type="submission" date="2015-09" db="EMBL/GenBank/DDBJ databases">
        <authorList>
            <person name="Daims H."/>
        </authorList>
    </citation>
    <scope>NUCLEOTIDE SEQUENCE [LARGE SCALE GENOMIC DNA]</scope>
</reference>
<keyword evidence="4" id="KW-1185">Reference proteome</keyword>
<gene>
    <name evidence="3" type="ORF">NITINOP_2407</name>
</gene>
<dbReference type="STRING" id="1715989.NITINOP_2407"/>
<feature type="domain" description="ATP-grasp" evidence="2">
    <location>
        <begin position="118"/>
        <end position="309"/>
    </location>
</feature>
<protein>
    <recommendedName>
        <fullName evidence="2">ATP-grasp domain-containing protein</fullName>
    </recommendedName>
</protein>
<dbReference type="Proteomes" id="UP000066284">
    <property type="component" value="Chromosome 1"/>
</dbReference>
<dbReference type="SUPFAM" id="SSF56059">
    <property type="entry name" value="Glutathione synthetase ATP-binding domain-like"/>
    <property type="match status" value="1"/>
</dbReference>
<dbReference type="Pfam" id="PF15632">
    <property type="entry name" value="ATPgrasp_Ter"/>
    <property type="match status" value="1"/>
</dbReference>
<evidence type="ECO:0000259" key="2">
    <source>
        <dbReference type="PROSITE" id="PS50975"/>
    </source>
</evidence>
<dbReference type="InterPro" id="IPR011761">
    <property type="entry name" value="ATP-grasp"/>
</dbReference>
<proteinExistence type="predicted"/>
<dbReference type="Gene3D" id="3.40.50.20">
    <property type="match status" value="1"/>
</dbReference>
<dbReference type="KEGG" id="nio:NITINOP_2407"/>
<evidence type="ECO:0000313" key="3">
    <source>
        <dbReference type="EMBL" id="CUQ67379.1"/>
    </source>
</evidence>
<evidence type="ECO:0000313" key="4">
    <source>
        <dbReference type="Proteomes" id="UP000066284"/>
    </source>
</evidence>